<dbReference type="EMBL" id="JXKQ01000012">
    <property type="protein sequence ID" value="OJG43987.1"/>
    <property type="molecule type" value="Genomic_DNA"/>
</dbReference>
<dbReference type="AlphaFoldDB" id="A0A1L8TI50"/>
<dbReference type="SUPFAM" id="SSF51695">
    <property type="entry name" value="PLC-like phosphodiesterases"/>
    <property type="match status" value="1"/>
</dbReference>
<keyword evidence="3" id="KW-1185">Reference proteome</keyword>
<comment type="caution">
    <text evidence="2">The sequence shown here is derived from an EMBL/GenBank/DDBJ whole genome shotgun (WGS) entry which is preliminary data.</text>
</comment>
<dbReference type="Pfam" id="PF03009">
    <property type="entry name" value="GDPD"/>
    <property type="match status" value="1"/>
</dbReference>
<dbReference type="PANTHER" id="PTHR46211:SF1">
    <property type="entry name" value="GLYCEROPHOSPHODIESTER PHOSPHODIESTERASE, CYTOPLASMIC"/>
    <property type="match status" value="1"/>
</dbReference>
<evidence type="ECO:0000259" key="1">
    <source>
        <dbReference type="PROSITE" id="PS51704"/>
    </source>
</evidence>
<dbReference type="GO" id="GO:0006629">
    <property type="term" value="P:lipid metabolic process"/>
    <property type="evidence" value="ECO:0007669"/>
    <property type="project" value="InterPro"/>
</dbReference>
<dbReference type="Proteomes" id="UP000182077">
    <property type="component" value="Unassembled WGS sequence"/>
</dbReference>
<dbReference type="InterPro" id="IPR017946">
    <property type="entry name" value="PLC-like_Pdiesterase_TIM-brl"/>
</dbReference>
<dbReference type="Gene3D" id="3.20.20.190">
    <property type="entry name" value="Phosphatidylinositol (PI) phosphodiesterase"/>
    <property type="match status" value="1"/>
</dbReference>
<accession>A0A1L8TI50</accession>
<dbReference type="STRING" id="249189.RV04_GL000585"/>
<evidence type="ECO:0000313" key="2">
    <source>
        <dbReference type="EMBL" id="OJG43987.1"/>
    </source>
</evidence>
<gene>
    <name evidence="2" type="ORF">RV04_GL000585</name>
</gene>
<organism evidence="2 3">
    <name type="scientific">Enterococcus hermanniensis</name>
    <dbReference type="NCBI Taxonomy" id="249189"/>
    <lineage>
        <taxon>Bacteria</taxon>
        <taxon>Bacillati</taxon>
        <taxon>Bacillota</taxon>
        <taxon>Bacilli</taxon>
        <taxon>Lactobacillales</taxon>
        <taxon>Enterococcaceae</taxon>
        <taxon>Enterococcus</taxon>
    </lineage>
</organism>
<evidence type="ECO:0000313" key="3">
    <source>
        <dbReference type="Proteomes" id="UP000182077"/>
    </source>
</evidence>
<dbReference type="CDD" id="cd08563">
    <property type="entry name" value="GDPD_TtGDE_like"/>
    <property type="match status" value="1"/>
</dbReference>
<protein>
    <recommendedName>
        <fullName evidence="1">GP-PDE domain-containing protein</fullName>
    </recommendedName>
</protein>
<dbReference type="PANTHER" id="PTHR46211">
    <property type="entry name" value="GLYCEROPHOSPHORYL DIESTER PHOSPHODIESTERASE"/>
    <property type="match status" value="1"/>
</dbReference>
<sequence>MMTVIIAHRGSAGTHPENTLPAFMEAVRTGADGIELDVHLTADQQMIVIHDESVDRTTDGKGLVRELTLEQIKKLDAGSWFDKKYQATKISTLNEVLNLLLQMRFRGFLCIEIKTNKFHYPGIEEKLSEIMTSREWPFTYGYCSFNADSLKIMHEYEPDAQYDLIQKNDPDKYRWVLETDYLEGLHPSYDWVKKNPEIVESYSKSLRPWTPNLYETMMTCFENNLAGIITDFPEKAIRARSRNKQ</sequence>
<reference evidence="2 3" key="1">
    <citation type="submission" date="2014-12" db="EMBL/GenBank/DDBJ databases">
        <title>Draft genome sequences of 29 type strains of Enterococci.</title>
        <authorList>
            <person name="Zhong Z."/>
            <person name="Sun Z."/>
            <person name="Liu W."/>
            <person name="Zhang W."/>
            <person name="Zhang H."/>
        </authorList>
    </citation>
    <scope>NUCLEOTIDE SEQUENCE [LARGE SCALE GENOMIC DNA]</scope>
    <source>
        <strain evidence="2 3">DSM 17122</strain>
    </source>
</reference>
<name>A0A1L8TI50_9ENTE</name>
<dbReference type="PROSITE" id="PS51704">
    <property type="entry name" value="GP_PDE"/>
    <property type="match status" value="1"/>
</dbReference>
<feature type="domain" description="GP-PDE" evidence="1">
    <location>
        <begin position="3"/>
        <end position="240"/>
    </location>
</feature>
<dbReference type="InterPro" id="IPR030395">
    <property type="entry name" value="GP_PDE_dom"/>
</dbReference>
<proteinExistence type="predicted"/>
<dbReference type="GO" id="GO:0008081">
    <property type="term" value="F:phosphoric diester hydrolase activity"/>
    <property type="evidence" value="ECO:0007669"/>
    <property type="project" value="InterPro"/>
</dbReference>